<sequence>MLNLSKVLADYTDKRGYPPYDPRLMLRLLTYGTPAECAHPGRSSANAWTMSRSGSWLSAYNRECGRVARGNLTPGLPDHFSSYADTSVPSYTPAASPRTAHRSLGPGLPKPMG</sequence>
<name>A0ABN3R5W4_9ACTN</name>
<keyword evidence="3" id="KW-1185">Reference proteome</keyword>
<organism evidence="2 3">
    <name type="scientific">Streptomyces vastus</name>
    <dbReference type="NCBI Taxonomy" id="285451"/>
    <lineage>
        <taxon>Bacteria</taxon>
        <taxon>Bacillati</taxon>
        <taxon>Actinomycetota</taxon>
        <taxon>Actinomycetes</taxon>
        <taxon>Kitasatosporales</taxon>
        <taxon>Streptomycetaceae</taxon>
        <taxon>Streptomyces</taxon>
    </lineage>
</organism>
<evidence type="ECO:0000313" key="2">
    <source>
        <dbReference type="EMBL" id="GAA2644129.1"/>
    </source>
</evidence>
<comment type="caution">
    <text evidence="2">The sequence shown here is derived from an EMBL/GenBank/DDBJ whole genome shotgun (WGS) entry which is preliminary data.</text>
</comment>
<feature type="region of interest" description="Disordered" evidence="1">
    <location>
        <begin position="87"/>
        <end position="113"/>
    </location>
</feature>
<proteinExistence type="predicted"/>
<reference evidence="2 3" key="1">
    <citation type="journal article" date="2019" name="Int. J. Syst. Evol. Microbiol.">
        <title>The Global Catalogue of Microorganisms (GCM) 10K type strain sequencing project: providing services to taxonomists for standard genome sequencing and annotation.</title>
        <authorList>
            <consortium name="The Broad Institute Genomics Platform"/>
            <consortium name="The Broad Institute Genome Sequencing Center for Infectious Disease"/>
            <person name="Wu L."/>
            <person name="Ma J."/>
        </authorList>
    </citation>
    <scope>NUCLEOTIDE SEQUENCE [LARGE SCALE GENOMIC DNA]</scope>
    <source>
        <strain evidence="2 3">JCM 4524</strain>
    </source>
</reference>
<accession>A0ABN3R5W4</accession>
<gene>
    <name evidence="2" type="ORF">GCM10010307_48220</name>
</gene>
<dbReference type="EMBL" id="BAAASJ010000053">
    <property type="protein sequence ID" value="GAA2644129.1"/>
    <property type="molecule type" value="Genomic_DNA"/>
</dbReference>
<evidence type="ECO:0000313" key="3">
    <source>
        <dbReference type="Proteomes" id="UP001500151"/>
    </source>
</evidence>
<protein>
    <submittedName>
        <fullName evidence="2">Uncharacterized protein</fullName>
    </submittedName>
</protein>
<evidence type="ECO:0000256" key="1">
    <source>
        <dbReference type="SAM" id="MobiDB-lite"/>
    </source>
</evidence>
<dbReference type="Proteomes" id="UP001500151">
    <property type="component" value="Unassembled WGS sequence"/>
</dbReference>